<dbReference type="InterPro" id="IPR010327">
    <property type="entry name" value="FldB/FldC_alpha/beta"/>
</dbReference>
<dbReference type="PANTHER" id="PTHR30548:SF6">
    <property type="entry name" value="DEHYDRATASE SUBUNIT YJIM-RELATED"/>
    <property type="match status" value="1"/>
</dbReference>
<dbReference type="Gene3D" id="3.40.50.11900">
    <property type="match status" value="1"/>
</dbReference>
<organism evidence="2">
    <name type="scientific">bioreactor metagenome</name>
    <dbReference type="NCBI Taxonomy" id="1076179"/>
    <lineage>
        <taxon>unclassified sequences</taxon>
        <taxon>metagenomes</taxon>
        <taxon>ecological metagenomes</taxon>
    </lineage>
</organism>
<reference evidence="2" key="1">
    <citation type="submission" date="2019-08" db="EMBL/GenBank/DDBJ databases">
        <authorList>
            <person name="Kucharzyk K."/>
            <person name="Murdoch R.W."/>
            <person name="Higgins S."/>
            <person name="Loffler F."/>
        </authorList>
    </citation>
    <scope>NUCLEOTIDE SEQUENCE</scope>
</reference>
<protein>
    <recommendedName>
        <fullName evidence="3">2-hydroxyglutaryl-CoA dehydratase, D-component</fullName>
    </recommendedName>
</protein>
<dbReference type="Gene3D" id="1.20.1270.370">
    <property type="match status" value="1"/>
</dbReference>
<evidence type="ECO:0000313" key="2">
    <source>
        <dbReference type="EMBL" id="MPN31156.1"/>
    </source>
</evidence>
<comment type="similarity">
    <text evidence="1">Belongs to the FldB/FldC dehydratase alpha/beta subunit family.</text>
</comment>
<dbReference type="PANTHER" id="PTHR30548">
    <property type="entry name" value="2-HYDROXYGLUTARYL-COA DEHYDRATASE, D-COMPONENT-RELATED"/>
    <property type="match status" value="1"/>
</dbReference>
<accession>A0A645GY28</accession>
<name>A0A645GY28_9ZZZZ</name>
<comment type="caution">
    <text evidence="2">The sequence shown here is derived from an EMBL/GenBank/DDBJ whole genome shotgun (WGS) entry which is preliminary data.</text>
</comment>
<dbReference type="Pfam" id="PF06050">
    <property type="entry name" value="HGD-D"/>
    <property type="match status" value="1"/>
</dbReference>
<dbReference type="EMBL" id="VSSQ01082580">
    <property type="protein sequence ID" value="MPN31156.1"/>
    <property type="molecule type" value="Genomic_DNA"/>
</dbReference>
<gene>
    <name evidence="2" type="ORF">SDC9_178630</name>
</gene>
<sequence>MEQKTGTVIDDDTLRNEIKIFNLMRQTVKKVFSLNQGETPLLYGKEIDAITSGGGFDCNPLKRIREMEAATELEKERGKQEWFREEVKNKPRILLTGCPTTNKKVLEIIESCGGMVVAMENCGGLKTVGETVDELIDPLQALATYYVRTACPCMTPNQKRQDIIADIIRDYRIEGVVDLTWHGCHTYNVEACLIKQCVNQRCNTPYIQIETDYTESDVGQIKVRIEAFLELLR</sequence>
<evidence type="ECO:0008006" key="3">
    <source>
        <dbReference type="Google" id="ProtNLM"/>
    </source>
</evidence>
<dbReference type="AlphaFoldDB" id="A0A645GY28"/>
<proteinExistence type="inferred from homology"/>
<evidence type="ECO:0000256" key="1">
    <source>
        <dbReference type="ARBA" id="ARBA00005806"/>
    </source>
</evidence>